<dbReference type="PANTHER" id="PTHR43784:SF2">
    <property type="entry name" value="GDSL-LIKE LIPASE_ACYLHYDROLASE, PUTATIVE (AFU_ORTHOLOGUE AFUA_2G00820)-RELATED"/>
    <property type="match status" value="1"/>
</dbReference>
<dbReference type="CDD" id="cd01832">
    <property type="entry name" value="SGNH_hydrolase_like_1"/>
    <property type="match status" value="1"/>
</dbReference>
<dbReference type="Pfam" id="PF13472">
    <property type="entry name" value="Lipase_GDSL_2"/>
    <property type="match status" value="1"/>
</dbReference>
<evidence type="ECO:0000259" key="1">
    <source>
        <dbReference type="Pfam" id="PF13472"/>
    </source>
</evidence>
<name>A0A6J6M864_9ZZZZ</name>
<proteinExistence type="predicted"/>
<dbReference type="Gene3D" id="3.40.50.1110">
    <property type="entry name" value="SGNH hydrolase"/>
    <property type="match status" value="1"/>
</dbReference>
<dbReference type="SUPFAM" id="SSF52266">
    <property type="entry name" value="SGNH hydrolase"/>
    <property type="match status" value="1"/>
</dbReference>
<gene>
    <name evidence="2" type="ORF">UFOPK2310_00570</name>
</gene>
<dbReference type="PANTHER" id="PTHR43784">
    <property type="entry name" value="GDSL-LIKE LIPASE/ACYLHYDROLASE, PUTATIVE (AFU_ORTHOLOGUE AFUA_2G00820)-RELATED"/>
    <property type="match status" value="1"/>
</dbReference>
<evidence type="ECO:0000313" key="2">
    <source>
        <dbReference type="EMBL" id="CAB4670196.1"/>
    </source>
</evidence>
<accession>A0A6J6M864</accession>
<protein>
    <submittedName>
        <fullName evidence="2">Unannotated protein</fullName>
    </submittedName>
</protein>
<feature type="domain" description="SGNH hydrolase-type esterase" evidence="1">
    <location>
        <begin position="14"/>
        <end position="188"/>
    </location>
</feature>
<dbReference type="AlphaFoldDB" id="A0A6J6M864"/>
<dbReference type="EMBL" id="CAEZWW010000052">
    <property type="protein sequence ID" value="CAB4670196.1"/>
    <property type="molecule type" value="Genomic_DNA"/>
</dbReference>
<reference evidence="2" key="1">
    <citation type="submission" date="2020-05" db="EMBL/GenBank/DDBJ databases">
        <authorList>
            <person name="Chiriac C."/>
            <person name="Salcher M."/>
            <person name="Ghai R."/>
            <person name="Kavagutti S V."/>
        </authorList>
    </citation>
    <scope>NUCLEOTIDE SEQUENCE</scope>
</reference>
<sequence>MISQQAKPWRSFVALGDSFTEGLVDDVGPDGRHIGWADRVAGVLATRVPEFSYANLAIRGRLARQVTDEQVPLALAMQPDLVSFAAGVNDALRRNFNLHNTATTVEDGVKALRSSGADVLLYAFGDPARRSMLMGRIRGRLADYNSAMRAIAAEYDCYLVNFWGVAAFDQDEYWDSDRLHLSPEGHRLAAQCALQALGIADASWRTPSAIEPAPVLHRAIEHARWFHGHLTPWVTRRLRGESSGDGIMAKRPELLPLEAPK</sequence>
<dbReference type="InterPro" id="IPR053140">
    <property type="entry name" value="GDSL_Rv0518-like"/>
</dbReference>
<dbReference type="InterPro" id="IPR013830">
    <property type="entry name" value="SGNH_hydro"/>
</dbReference>
<dbReference type="InterPro" id="IPR036514">
    <property type="entry name" value="SGNH_hydro_sf"/>
</dbReference>
<organism evidence="2">
    <name type="scientific">freshwater metagenome</name>
    <dbReference type="NCBI Taxonomy" id="449393"/>
    <lineage>
        <taxon>unclassified sequences</taxon>
        <taxon>metagenomes</taxon>
        <taxon>ecological metagenomes</taxon>
    </lineage>
</organism>